<evidence type="ECO:0000256" key="1">
    <source>
        <dbReference type="SAM" id="MobiDB-lite"/>
    </source>
</evidence>
<gene>
    <name evidence="2" type="ORF">SARC_05248</name>
</gene>
<accession>A0A0L0G0U8</accession>
<name>A0A0L0G0U8_9EUKA</name>
<dbReference type="RefSeq" id="XP_014156358.1">
    <property type="nucleotide sequence ID" value="XM_014300883.1"/>
</dbReference>
<dbReference type="AlphaFoldDB" id="A0A0L0G0U8"/>
<evidence type="ECO:0000313" key="2">
    <source>
        <dbReference type="EMBL" id="KNC82456.1"/>
    </source>
</evidence>
<dbReference type="EMBL" id="KQ241925">
    <property type="protein sequence ID" value="KNC82456.1"/>
    <property type="molecule type" value="Genomic_DNA"/>
</dbReference>
<evidence type="ECO:0000313" key="3">
    <source>
        <dbReference type="Proteomes" id="UP000054560"/>
    </source>
</evidence>
<dbReference type="Proteomes" id="UP000054560">
    <property type="component" value="Unassembled WGS sequence"/>
</dbReference>
<dbReference type="GeneID" id="25905752"/>
<organism evidence="2 3">
    <name type="scientific">Sphaeroforma arctica JP610</name>
    <dbReference type="NCBI Taxonomy" id="667725"/>
    <lineage>
        <taxon>Eukaryota</taxon>
        <taxon>Ichthyosporea</taxon>
        <taxon>Ichthyophonida</taxon>
        <taxon>Sphaeroforma</taxon>
    </lineage>
</organism>
<sequence length="55" mass="6445">MGGVQELEIEKEIHDECDEDSEEFKTTSEQQKDRFDLMKSCEYDRAESIKTIQAT</sequence>
<reference evidence="2 3" key="1">
    <citation type="submission" date="2011-02" db="EMBL/GenBank/DDBJ databases">
        <title>The Genome Sequence of Sphaeroforma arctica JP610.</title>
        <authorList>
            <consortium name="The Broad Institute Genome Sequencing Platform"/>
            <person name="Russ C."/>
            <person name="Cuomo C."/>
            <person name="Young S.K."/>
            <person name="Zeng Q."/>
            <person name="Gargeya S."/>
            <person name="Alvarado L."/>
            <person name="Berlin A."/>
            <person name="Chapman S.B."/>
            <person name="Chen Z."/>
            <person name="Freedman E."/>
            <person name="Gellesch M."/>
            <person name="Goldberg J."/>
            <person name="Griggs A."/>
            <person name="Gujja S."/>
            <person name="Heilman E."/>
            <person name="Heiman D."/>
            <person name="Howarth C."/>
            <person name="Mehta T."/>
            <person name="Neiman D."/>
            <person name="Pearson M."/>
            <person name="Roberts A."/>
            <person name="Saif S."/>
            <person name="Shea T."/>
            <person name="Shenoy N."/>
            <person name="Sisk P."/>
            <person name="Stolte C."/>
            <person name="Sykes S."/>
            <person name="White J."/>
            <person name="Yandava C."/>
            <person name="Burger G."/>
            <person name="Gray M.W."/>
            <person name="Holland P.W.H."/>
            <person name="King N."/>
            <person name="Lang F.B.F."/>
            <person name="Roger A.J."/>
            <person name="Ruiz-Trillo I."/>
            <person name="Haas B."/>
            <person name="Nusbaum C."/>
            <person name="Birren B."/>
        </authorList>
    </citation>
    <scope>NUCLEOTIDE SEQUENCE [LARGE SCALE GENOMIC DNA]</scope>
    <source>
        <strain evidence="2 3">JP610</strain>
    </source>
</reference>
<protein>
    <submittedName>
        <fullName evidence="2">Uncharacterized protein</fullName>
    </submittedName>
</protein>
<proteinExistence type="predicted"/>
<keyword evidence="3" id="KW-1185">Reference proteome</keyword>
<feature type="region of interest" description="Disordered" evidence="1">
    <location>
        <begin position="1"/>
        <end position="31"/>
    </location>
</feature>
<feature type="non-terminal residue" evidence="2">
    <location>
        <position position="55"/>
    </location>
</feature>